<evidence type="ECO:0000313" key="2">
    <source>
        <dbReference type="Proteomes" id="UP000323856"/>
    </source>
</evidence>
<evidence type="ECO:0000313" key="1">
    <source>
        <dbReference type="EMBL" id="KAA0975330.1"/>
    </source>
</evidence>
<protein>
    <submittedName>
        <fullName evidence="1">Uncharacterized protein</fullName>
    </submittedName>
</protein>
<name>A0A5B0ECC0_9MICC</name>
<dbReference type="AlphaFoldDB" id="A0A5B0ECC0"/>
<dbReference type="RefSeq" id="WP_149620217.1">
    <property type="nucleotide sequence ID" value="NZ_VOBL01000015.1"/>
</dbReference>
<reference evidence="1 2" key="1">
    <citation type="submission" date="2019-07" db="EMBL/GenBank/DDBJ databases">
        <title>Analysis of the biochemical properties, biological activity and biotechnological potential of siderophores and biosurfactants produced by Antarctic psychrotolerant bacteria.</title>
        <authorList>
            <person name="Styczynski M."/>
            <person name="Krucon T."/>
            <person name="Decewicz P."/>
            <person name="Dziewit L."/>
        </authorList>
    </citation>
    <scope>NUCLEOTIDE SEQUENCE [LARGE SCALE GENOMIC DNA]</scope>
    <source>
        <strain evidence="1 2">ANT_H27</strain>
    </source>
</reference>
<proteinExistence type="predicted"/>
<dbReference type="Proteomes" id="UP000323856">
    <property type="component" value="Unassembled WGS sequence"/>
</dbReference>
<comment type="caution">
    <text evidence="1">The sequence shown here is derived from an EMBL/GenBank/DDBJ whole genome shotgun (WGS) entry which is preliminary data.</text>
</comment>
<dbReference type="EMBL" id="VOBL01000015">
    <property type="protein sequence ID" value="KAA0975330.1"/>
    <property type="molecule type" value="Genomic_DNA"/>
</dbReference>
<organism evidence="1 2">
    <name type="scientific">Paeniglutamicibacter gangotriensis</name>
    <dbReference type="NCBI Taxonomy" id="254787"/>
    <lineage>
        <taxon>Bacteria</taxon>
        <taxon>Bacillati</taxon>
        <taxon>Actinomycetota</taxon>
        <taxon>Actinomycetes</taxon>
        <taxon>Micrococcales</taxon>
        <taxon>Micrococcaceae</taxon>
        <taxon>Paeniglutamicibacter</taxon>
    </lineage>
</organism>
<sequence>MNSSGRLGVPVFEFISGRTGEDSVEALAPLVSQMFTNNVQQYLSWSYFHLVGLDVLLSAKFSGIASAQKIEELISP</sequence>
<accession>A0A5B0ECC0</accession>
<gene>
    <name evidence="1" type="ORF">FQ154_14120</name>
</gene>